<dbReference type="SUPFAM" id="SSF103473">
    <property type="entry name" value="MFS general substrate transporter"/>
    <property type="match status" value="1"/>
</dbReference>
<evidence type="ECO:0000256" key="9">
    <source>
        <dbReference type="ARBA" id="ARBA00050593"/>
    </source>
</evidence>
<feature type="transmembrane region" description="Helical" evidence="13">
    <location>
        <begin position="299"/>
        <end position="321"/>
    </location>
</feature>
<feature type="transmembrane region" description="Helical" evidence="13">
    <location>
        <begin position="261"/>
        <end position="284"/>
    </location>
</feature>
<feature type="transmembrane region" description="Helical" evidence="13">
    <location>
        <begin position="52"/>
        <end position="70"/>
    </location>
</feature>
<gene>
    <name evidence="15" type="ORF">F9817_14405</name>
</gene>
<dbReference type="RefSeq" id="WP_161156756.1">
    <property type="nucleotide sequence ID" value="NZ_WEKT01000028.1"/>
</dbReference>
<feature type="transmembrane region" description="Helical" evidence="13">
    <location>
        <begin position="358"/>
        <end position="379"/>
    </location>
</feature>
<feature type="transmembrane region" description="Helical" evidence="13">
    <location>
        <begin position="107"/>
        <end position="128"/>
    </location>
</feature>
<dbReference type="PROSITE" id="PS50850">
    <property type="entry name" value="MFS"/>
    <property type="match status" value="1"/>
</dbReference>
<feature type="transmembrane region" description="Helical" evidence="13">
    <location>
        <begin position="140"/>
        <end position="163"/>
    </location>
</feature>
<comment type="subcellular location">
    <subcellularLocation>
        <location evidence="1">Cell membrane</location>
        <topology evidence="1">Multi-pass membrane protein</topology>
    </subcellularLocation>
</comment>
<dbReference type="PRINTS" id="PR00171">
    <property type="entry name" value="SUGRTRNSPORT"/>
</dbReference>
<comment type="caution">
    <text evidence="15">The sequence shown here is derived from an EMBL/GenBank/DDBJ whole genome shotgun (WGS) entry which is preliminary data.</text>
</comment>
<evidence type="ECO:0000256" key="12">
    <source>
        <dbReference type="RuleBase" id="RU003346"/>
    </source>
</evidence>
<dbReference type="InterPro" id="IPR020846">
    <property type="entry name" value="MFS_dom"/>
</dbReference>
<feature type="transmembrane region" description="Helical" evidence="13">
    <location>
        <begin position="391"/>
        <end position="414"/>
    </location>
</feature>
<evidence type="ECO:0000256" key="13">
    <source>
        <dbReference type="SAM" id="Phobius"/>
    </source>
</evidence>
<dbReference type="InterPro" id="IPR036259">
    <property type="entry name" value="MFS_trans_sf"/>
</dbReference>
<keyword evidence="5" id="KW-0762">Sugar transport</keyword>
<dbReference type="Pfam" id="PF00083">
    <property type="entry name" value="Sugar_tr"/>
    <property type="match status" value="1"/>
</dbReference>
<evidence type="ECO:0000256" key="2">
    <source>
        <dbReference type="ARBA" id="ARBA00010992"/>
    </source>
</evidence>
<keyword evidence="16" id="KW-1185">Reference proteome</keyword>
<keyword evidence="4" id="KW-1003">Cell membrane</keyword>
<evidence type="ECO:0000256" key="11">
    <source>
        <dbReference type="ARBA" id="ARBA00076792"/>
    </source>
</evidence>
<dbReference type="InterPro" id="IPR003663">
    <property type="entry name" value="Sugar/inositol_transpt"/>
</dbReference>
<feature type="domain" description="Major facilitator superfamily (MFS) profile" evidence="14">
    <location>
        <begin position="16"/>
        <end position="452"/>
    </location>
</feature>
<dbReference type="Proteomes" id="UP000462621">
    <property type="component" value="Unassembled WGS sequence"/>
</dbReference>
<dbReference type="PANTHER" id="PTHR48020:SF12">
    <property type="entry name" value="PROTON MYO-INOSITOL COTRANSPORTER"/>
    <property type="match status" value="1"/>
</dbReference>
<dbReference type="PROSITE" id="PS00216">
    <property type="entry name" value="SUGAR_TRANSPORT_1"/>
    <property type="match status" value="2"/>
</dbReference>
<dbReference type="Gene3D" id="1.20.1250.20">
    <property type="entry name" value="MFS general substrate transporter like domains"/>
    <property type="match status" value="2"/>
</dbReference>
<evidence type="ECO:0000256" key="3">
    <source>
        <dbReference type="ARBA" id="ARBA00022448"/>
    </source>
</evidence>
<evidence type="ECO:0000256" key="7">
    <source>
        <dbReference type="ARBA" id="ARBA00022989"/>
    </source>
</evidence>
<evidence type="ECO:0000256" key="6">
    <source>
        <dbReference type="ARBA" id="ARBA00022692"/>
    </source>
</evidence>
<dbReference type="PANTHER" id="PTHR48020">
    <property type="entry name" value="PROTON MYO-INOSITOL COTRANSPORTER"/>
    <property type="match status" value="1"/>
</dbReference>
<keyword evidence="3 12" id="KW-0813">Transport</keyword>
<evidence type="ECO:0000256" key="4">
    <source>
        <dbReference type="ARBA" id="ARBA00022475"/>
    </source>
</evidence>
<evidence type="ECO:0000313" key="15">
    <source>
        <dbReference type="EMBL" id="MZI94386.1"/>
    </source>
</evidence>
<dbReference type="NCBIfam" id="TIGR00879">
    <property type="entry name" value="SP"/>
    <property type="match status" value="1"/>
</dbReference>
<evidence type="ECO:0000256" key="5">
    <source>
        <dbReference type="ARBA" id="ARBA00022597"/>
    </source>
</evidence>
<sequence length="484" mass="53288">MNSGTKQHNLLYVIAICTVAALGGLLQGYDTSVISGVIEPLTTHFALTSSQTGWAVSSIVIGCVLGAYLAGKLADRYGRRMALTITVFFMLISIVGMALATNFTTFIIFRIVGGFGIGLSSVVSPIYMTEIAPAAYRGRVVTMNMICFVGGQVLVLAVNYLIVKGADHSWLTATGWRYMLGFGLVPCAAFLIFVGFIPESPRWNVMQGRNDEALKTLARISTKEHAAHVLEEIKKSFEIDKLDRMNKKLTQKTPLGRNAKIFILIASLVAAFNQFTGINIIQYFGPTLLRNVTDSMEQAMFLVTWLAGLQFLGVLTGMALVDKVGRKVLLLIGSFGTFFCLALTFVIFYLGIKGYVSIIGLLGFMFIFGMTWSQIAWTVVGEILPNRIRGIGMGIAYAAMWGSNFIISQLFPVINNNAWLHQKFNGGFPLLLFSMTCLLSLWFVKRYIPETKGIPLEEVEDLLTARVDHNYVPIKSHATKEATN</sequence>
<keyword evidence="7 13" id="KW-1133">Transmembrane helix</keyword>
<name>A0A7X4RUZ9_9VIBR</name>
<feature type="transmembrane region" description="Helical" evidence="13">
    <location>
        <begin position="328"/>
        <end position="352"/>
    </location>
</feature>
<evidence type="ECO:0000256" key="1">
    <source>
        <dbReference type="ARBA" id="ARBA00004651"/>
    </source>
</evidence>
<dbReference type="GO" id="GO:0022857">
    <property type="term" value="F:transmembrane transporter activity"/>
    <property type="evidence" value="ECO:0007669"/>
    <property type="project" value="InterPro"/>
</dbReference>
<keyword evidence="6 13" id="KW-0812">Transmembrane</keyword>
<dbReference type="EMBL" id="WEKT01000028">
    <property type="protein sequence ID" value="MZI94386.1"/>
    <property type="molecule type" value="Genomic_DNA"/>
</dbReference>
<accession>A0A7X4RUZ9</accession>
<feature type="transmembrane region" description="Helical" evidence="13">
    <location>
        <begin position="82"/>
        <end position="101"/>
    </location>
</feature>
<keyword evidence="8 13" id="KW-0472">Membrane</keyword>
<dbReference type="InterPro" id="IPR005829">
    <property type="entry name" value="Sugar_transporter_CS"/>
</dbReference>
<comment type="catalytic activity">
    <reaction evidence="9">
        <text>D-xylose(in) + H(+)(in) = D-xylose(out) + H(+)(out)</text>
        <dbReference type="Rhea" id="RHEA:28959"/>
        <dbReference type="ChEBI" id="CHEBI:15378"/>
        <dbReference type="ChEBI" id="CHEBI:53455"/>
    </reaction>
    <physiologicalReaction direction="right-to-left" evidence="9">
        <dbReference type="Rhea" id="RHEA:28961"/>
    </physiologicalReaction>
</comment>
<evidence type="ECO:0000256" key="10">
    <source>
        <dbReference type="ARBA" id="ARBA00070440"/>
    </source>
</evidence>
<proteinExistence type="inferred from homology"/>
<evidence type="ECO:0000313" key="16">
    <source>
        <dbReference type="Proteomes" id="UP000462621"/>
    </source>
</evidence>
<evidence type="ECO:0000259" key="14">
    <source>
        <dbReference type="PROSITE" id="PS50850"/>
    </source>
</evidence>
<dbReference type="InterPro" id="IPR050814">
    <property type="entry name" value="Myo-inositol_Transporter"/>
</dbReference>
<evidence type="ECO:0000256" key="8">
    <source>
        <dbReference type="ARBA" id="ARBA00023136"/>
    </source>
</evidence>
<reference evidence="15 16" key="1">
    <citation type="submission" date="2019-10" db="EMBL/GenBank/DDBJ databases">
        <title>Vibrio sp. nov. isolated from a shrimp pond.</title>
        <authorList>
            <person name="Gomez-Gil B."/>
            <person name="Enciso-Ibarra J."/>
            <person name="Enciso-Ibarra K."/>
            <person name="Bolan-Mejia C."/>
        </authorList>
    </citation>
    <scope>NUCLEOTIDE SEQUENCE [LARGE SCALE GENOMIC DNA]</scope>
    <source>
        <strain evidence="15 16">CAIM 722</strain>
    </source>
</reference>
<dbReference type="GO" id="GO:0005886">
    <property type="term" value="C:plasma membrane"/>
    <property type="evidence" value="ECO:0007669"/>
    <property type="project" value="UniProtKB-SubCell"/>
</dbReference>
<feature type="transmembrane region" description="Helical" evidence="13">
    <location>
        <begin position="175"/>
        <end position="197"/>
    </location>
</feature>
<protein>
    <recommendedName>
        <fullName evidence="10">D-xylose-proton symporter</fullName>
    </recommendedName>
    <alternativeName>
        <fullName evidence="11">D-xylose transporter</fullName>
    </alternativeName>
</protein>
<dbReference type="PROSITE" id="PS00217">
    <property type="entry name" value="SUGAR_TRANSPORT_2"/>
    <property type="match status" value="1"/>
</dbReference>
<dbReference type="FunFam" id="1.20.1250.20:FF:000122">
    <property type="entry name" value="D-xylose transporter XylE"/>
    <property type="match status" value="1"/>
</dbReference>
<comment type="similarity">
    <text evidence="2 12">Belongs to the major facilitator superfamily. Sugar transporter (TC 2.A.1.1) family.</text>
</comment>
<feature type="transmembrane region" description="Helical" evidence="13">
    <location>
        <begin position="426"/>
        <end position="444"/>
    </location>
</feature>
<organism evidence="15 16">
    <name type="scientific">Vibrio eleionomae</name>
    <dbReference type="NCBI Taxonomy" id="2653505"/>
    <lineage>
        <taxon>Bacteria</taxon>
        <taxon>Pseudomonadati</taxon>
        <taxon>Pseudomonadota</taxon>
        <taxon>Gammaproteobacteria</taxon>
        <taxon>Vibrionales</taxon>
        <taxon>Vibrionaceae</taxon>
        <taxon>Vibrio</taxon>
    </lineage>
</organism>
<dbReference type="InterPro" id="IPR005828">
    <property type="entry name" value="MFS_sugar_transport-like"/>
</dbReference>
<dbReference type="AlphaFoldDB" id="A0A7X4RUZ9"/>